<dbReference type="Pfam" id="PF12066">
    <property type="entry name" value="SERRATE_Ars2_N"/>
    <property type="match status" value="1"/>
</dbReference>
<keyword evidence="7" id="KW-1185">Reference proteome</keyword>
<feature type="region of interest" description="Disordered" evidence="4">
    <location>
        <begin position="779"/>
        <end position="846"/>
    </location>
</feature>
<dbReference type="GO" id="GO:0016070">
    <property type="term" value="P:RNA metabolic process"/>
    <property type="evidence" value="ECO:0007669"/>
    <property type="project" value="UniProtKB-ARBA"/>
</dbReference>
<dbReference type="Pfam" id="PF04959">
    <property type="entry name" value="ARS2"/>
    <property type="match status" value="1"/>
</dbReference>
<dbReference type="InterPro" id="IPR039727">
    <property type="entry name" value="SE/Ars2"/>
</dbReference>
<feature type="region of interest" description="Disordered" evidence="4">
    <location>
        <begin position="1"/>
        <end position="110"/>
    </location>
</feature>
<dbReference type="PROSITE" id="PS00028">
    <property type="entry name" value="ZINC_FINGER_C2H2_1"/>
    <property type="match status" value="1"/>
</dbReference>
<dbReference type="InterPro" id="IPR007042">
    <property type="entry name" value="SERRATE/Ars2_C"/>
</dbReference>
<dbReference type="InterPro" id="IPR025239">
    <property type="entry name" value="DUF4187"/>
</dbReference>
<feature type="region of interest" description="Disordered" evidence="4">
    <location>
        <begin position="140"/>
        <end position="162"/>
    </location>
</feature>
<evidence type="ECO:0000256" key="1">
    <source>
        <dbReference type="ARBA" id="ARBA00004123"/>
    </source>
</evidence>
<feature type="compositionally biased region" description="Low complexity" evidence="4">
    <location>
        <begin position="834"/>
        <end position="846"/>
    </location>
</feature>
<evidence type="ECO:0000259" key="5">
    <source>
        <dbReference type="PROSITE" id="PS00028"/>
    </source>
</evidence>
<gene>
    <name evidence="6" type="ORF">AMS68_002466</name>
</gene>
<dbReference type="SMART" id="SM01173">
    <property type="entry name" value="DUF4187"/>
    <property type="match status" value="1"/>
</dbReference>
<feature type="domain" description="C2H2-type" evidence="5">
    <location>
        <begin position="658"/>
        <end position="681"/>
    </location>
</feature>
<dbReference type="AlphaFoldDB" id="A0A6H0XQQ2"/>
<protein>
    <recommendedName>
        <fullName evidence="5">C2H2-type domain-containing protein</fullName>
    </recommendedName>
</protein>
<evidence type="ECO:0000256" key="4">
    <source>
        <dbReference type="SAM" id="MobiDB-lite"/>
    </source>
</evidence>
<dbReference type="PANTHER" id="PTHR13165:SF0">
    <property type="entry name" value="SERRATE RNA EFFECTOR MOLECULE HOMOLOG"/>
    <property type="match status" value="1"/>
</dbReference>
<proteinExistence type="inferred from homology"/>
<dbReference type="EMBL" id="CP051140">
    <property type="protein sequence ID" value="QIW96948.1"/>
    <property type="molecule type" value="Genomic_DNA"/>
</dbReference>
<evidence type="ECO:0000256" key="3">
    <source>
        <dbReference type="ARBA" id="ARBA00023242"/>
    </source>
</evidence>
<comment type="similarity">
    <text evidence="2">Belongs to the ARS2 family.</text>
</comment>
<name>A0A6H0XQQ2_9PEZI</name>
<dbReference type="GO" id="GO:0016604">
    <property type="term" value="C:nuclear body"/>
    <property type="evidence" value="ECO:0007669"/>
    <property type="project" value="TreeGrafter"/>
</dbReference>
<evidence type="ECO:0000256" key="2">
    <source>
        <dbReference type="ARBA" id="ARBA00005407"/>
    </source>
</evidence>
<feature type="compositionally biased region" description="Basic and acidic residues" evidence="4">
    <location>
        <begin position="41"/>
        <end position="52"/>
    </location>
</feature>
<evidence type="ECO:0000313" key="6">
    <source>
        <dbReference type="EMBL" id="QIW96948.1"/>
    </source>
</evidence>
<comment type="subcellular location">
    <subcellularLocation>
        <location evidence="1">Nucleus</location>
    </subcellularLocation>
</comment>
<dbReference type="Proteomes" id="UP000503462">
    <property type="component" value="Chromosome 2"/>
</dbReference>
<dbReference type="InterPro" id="IPR013087">
    <property type="entry name" value="Znf_C2H2_type"/>
</dbReference>
<dbReference type="InterPro" id="IPR021933">
    <property type="entry name" value="SERRATE/Ars2_N"/>
</dbReference>
<accession>A0A6H0XQQ2</accession>
<keyword evidence="3" id="KW-0539">Nucleus</keyword>
<dbReference type="Pfam" id="PF13821">
    <property type="entry name" value="DUF4187"/>
    <property type="match status" value="1"/>
</dbReference>
<dbReference type="GO" id="GO:0031047">
    <property type="term" value="P:regulatory ncRNA-mediated gene silencing"/>
    <property type="evidence" value="ECO:0007669"/>
    <property type="project" value="UniProtKB-ARBA"/>
</dbReference>
<dbReference type="OrthoDB" id="342064at2759"/>
<reference evidence="6 7" key="1">
    <citation type="journal article" date="2016" name="Sci. Rep.">
        <title>Peltaster fructicola genome reveals evolution from an invasive phytopathogen to an ectophytic parasite.</title>
        <authorList>
            <person name="Xu C."/>
            <person name="Chen H."/>
            <person name="Gleason M.L."/>
            <person name="Xu J.R."/>
            <person name="Liu H."/>
            <person name="Zhang R."/>
            <person name="Sun G."/>
        </authorList>
    </citation>
    <scope>NUCLEOTIDE SEQUENCE [LARGE SCALE GENOMIC DNA]</scope>
    <source>
        <strain evidence="6 7">LNHT1506</strain>
    </source>
</reference>
<evidence type="ECO:0000313" key="7">
    <source>
        <dbReference type="Proteomes" id="UP000503462"/>
    </source>
</evidence>
<dbReference type="PANTHER" id="PTHR13165">
    <property type="entry name" value="ARSENITE-RESISTANCE PROTEIN 2"/>
    <property type="match status" value="1"/>
</dbReference>
<organism evidence="6 7">
    <name type="scientific">Peltaster fructicola</name>
    <dbReference type="NCBI Taxonomy" id="286661"/>
    <lineage>
        <taxon>Eukaryota</taxon>
        <taxon>Fungi</taxon>
        <taxon>Dikarya</taxon>
        <taxon>Ascomycota</taxon>
        <taxon>Pezizomycotina</taxon>
        <taxon>Dothideomycetes</taxon>
        <taxon>Dothideomycetes incertae sedis</taxon>
        <taxon>Peltaster</taxon>
    </lineage>
</organism>
<sequence length="846" mass="95468">MDGHDDSPRGSPSSEAGHRPPPRRRRDDYRPNDTYRGTGRSPDRRRDRDRQRSRSPANIDRYQPDRSSRDEYRPPRNYDDTRRRRASPDRAHGTIDRYVPGQDPPPPFFNPLPDPMKLEMQVGFTWFAEWWRAEQRIKEEKERNKSGRPRPRGERDDKVDEKAKIQTAYDQYKENLQKAQAQTFVRLHKNEDWFRERYVPEVRDAFRANLAEFRKGLYAQFEIDLADGIFDDFTLEGIYKTESNGQGGVLEKEEGETVAAAEILQTGDLLPSLGGDLRDHMSLQPTLLLKTIAPTVTRTKLEQFAQELLGTDSGGYRHLSLSDPNPTKKCHRMGWIILKQDPNEQDVDVAQENLEEGEASMTDQAPSTAERALAKIDGKTITDPERGNFTVHCGIHRPPDAPRKKALWDLFSAPERIKRDLELATRLVRKFDNQLGIECFGVAKIEERVDQLHRNHKLQPVKSANYAQNFDIDQDEEEEGAIDEDEIDDDDLLVHKKKLDLLVEYLRRVYNFCFFCVFESDSVHELQRKCPGGHLRRPRASLTSAAKEIARASAAGEAFPVKAGGKGAGKTDEDGDIALLDAESPVDDRSGFAKPNNKNVAQLQRAFNWVKTYEEKILQLLEPDEVDLKKIGGTPLEEGVDEELKKFVQKEDANKFRCMVPECTKLFKGVDFWKKHVSTRHEEFWARLRSDVQLVNTYVLDPSHIAPSRSDANSNGHFPLGNNGAPTGTPRGFSLQSHMPLSFSPSLGGGYPGMPYGPPGSVTNPITHVMPGIGPTRTNGRGFAGSYRTPGPYTRPDARGGRMPSFSGRGDGGAIGPKEATQGRTVRSYEDLDAAATTTTETELDY</sequence>
<feature type="compositionally biased region" description="Basic and acidic residues" evidence="4">
    <location>
        <begin position="62"/>
        <end position="95"/>
    </location>
</feature>